<dbReference type="Gene3D" id="2.60.120.470">
    <property type="entry name" value="PITH domain"/>
    <property type="match status" value="1"/>
</dbReference>
<dbReference type="InterPro" id="IPR008979">
    <property type="entry name" value="Galactose-bd-like_sf"/>
</dbReference>
<dbReference type="InterPro" id="IPR010400">
    <property type="entry name" value="PITH_dom"/>
</dbReference>
<dbReference type="AlphaFoldDB" id="A0A9W7FGW0"/>
<feature type="domain" description="PITH" evidence="2">
    <location>
        <begin position="13"/>
        <end position="192"/>
    </location>
</feature>
<dbReference type="InterPro" id="IPR037047">
    <property type="entry name" value="PITH_dom_sf"/>
</dbReference>
<organism evidence="3 4">
    <name type="scientific">Triparma laevis f. longispina</name>
    <dbReference type="NCBI Taxonomy" id="1714387"/>
    <lineage>
        <taxon>Eukaryota</taxon>
        <taxon>Sar</taxon>
        <taxon>Stramenopiles</taxon>
        <taxon>Ochrophyta</taxon>
        <taxon>Bolidophyceae</taxon>
        <taxon>Parmales</taxon>
        <taxon>Triparmaceae</taxon>
        <taxon>Triparma</taxon>
    </lineage>
</organism>
<proteinExistence type="inferred from homology"/>
<dbReference type="PANTHER" id="PTHR12175">
    <property type="entry name" value="AD039 HT014 THIOREDOXIN FAMILY TRP26"/>
    <property type="match status" value="1"/>
</dbReference>
<keyword evidence="4" id="KW-1185">Reference proteome</keyword>
<dbReference type="EMBL" id="BRXW01000171">
    <property type="protein sequence ID" value="GMI12129.1"/>
    <property type="molecule type" value="Genomic_DNA"/>
</dbReference>
<evidence type="ECO:0000256" key="1">
    <source>
        <dbReference type="ARBA" id="ARBA00025788"/>
    </source>
</evidence>
<dbReference type="PANTHER" id="PTHR12175:SF1">
    <property type="entry name" value="PITH DOMAIN-CONTAINING PROTEIN 1"/>
    <property type="match status" value="1"/>
</dbReference>
<comment type="similarity">
    <text evidence="1">Belongs to the PITHD1 family.</text>
</comment>
<protein>
    <recommendedName>
        <fullName evidence="2">PITH domain-containing protein</fullName>
    </recommendedName>
</protein>
<evidence type="ECO:0000313" key="4">
    <source>
        <dbReference type="Proteomes" id="UP001165122"/>
    </source>
</evidence>
<dbReference type="InterPro" id="IPR045099">
    <property type="entry name" value="PITH1-like"/>
</dbReference>
<comment type="caution">
    <text evidence="3">The sequence shown here is derived from an EMBL/GenBank/DDBJ whole genome shotgun (WGS) entry which is preliminary data.</text>
</comment>
<accession>A0A9W7FGW0</accession>
<dbReference type="PROSITE" id="PS51532">
    <property type="entry name" value="PITH"/>
    <property type="match status" value="1"/>
</dbReference>
<reference evidence="4" key="1">
    <citation type="journal article" date="2023" name="Commun. Biol.">
        <title>Genome analysis of Parmales, the sister group of diatoms, reveals the evolutionary specialization of diatoms from phago-mixotrophs to photoautotrophs.</title>
        <authorList>
            <person name="Ban H."/>
            <person name="Sato S."/>
            <person name="Yoshikawa S."/>
            <person name="Yamada K."/>
            <person name="Nakamura Y."/>
            <person name="Ichinomiya M."/>
            <person name="Sato N."/>
            <person name="Blanc-Mathieu R."/>
            <person name="Endo H."/>
            <person name="Kuwata A."/>
            <person name="Ogata H."/>
        </authorList>
    </citation>
    <scope>NUCLEOTIDE SEQUENCE [LARGE SCALE GENOMIC DNA]</scope>
    <source>
        <strain evidence="4">NIES 3700</strain>
    </source>
</reference>
<name>A0A9W7FGW0_9STRA</name>
<gene>
    <name evidence="3" type="ORF">TrLO_g2654</name>
</gene>
<dbReference type="GO" id="GO:0005737">
    <property type="term" value="C:cytoplasm"/>
    <property type="evidence" value="ECO:0007669"/>
    <property type="project" value="UniProtKB-ARBA"/>
</dbReference>
<dbReference type="OrthoDB" id="2635at2759"/>
<dbReference type="Proteomes" id="UP001165122">
    <property type="component" value="Unassembled WGS sequence"/>
</dbReference>
<evidence type="ECO:0000313" key="3">
    <source>
        <dbReference type="EMBL" id="GMI12129.1"/>
    </source>
</evidence>
<sequence length="210" mass="22938">MNDHACNDPSHSHDIGYDDEGVNLIDYIDRPGVRALNESTPESCKTIFKDYTTRSTSTPSLRSNSDDPELILHIPFTEAVKIKSICIVGGFGGTAPSMVKCWVNRDDVDFGNAEDLTGSMTLDLVDPDEHVGFGGTLDYPVRASKFNSVSTLTFFISDNFGADYTEITYMGFKGVSTNTRHGVVECVYEARGVMKDHKVRDEGYGGTAGV</sequence>
<evidence type="ECO:0000259" key="2">
    <source>
        <dbReference type="PROSITE" id="PS51532"/>
    </source>
</evidence>
<dbReference type="SUPFAM" id="SSF49785">
    <property type="entry name" value="Galactose-binding domain-like"/>
    <property type="match status" value="1"/>
</dbReference>
<dbReference type="Pfam" id="PF06201">
    <property type="entry name" value="PITH"/>
    <property type="match status" value="1"/>
</dbReference>